<dbReference type="Pfam" id="PF00440">
    <property type="entry name" value="TetR_N"/>
    <property type="match status" value="1"/>
</dbReference>
<dbReference type="GO" id="GO:0003700">
    <property type="term" value="F:DNA-binding transcription factor activity"/>
    <property type="evidence" value="ECO:0007669"/>
    <property type="project" value="TreeGrafter"/>
</dbReference>
<feature type="domain" description="HTH tetR-type" evidence="5">
    <location>
        <begin position="14"/>
        <end position="74"/>
    </location>
</feature>
<evidence type="ECO:0000313" key="7">
    <source>
        <dbReference type="Proteomes" id="UP000251995"/>
    </source>
</evidence>
<protein>
    <submittedName>
        <fullName evidence="6">Putative HTH-type transcriptional regulator</fullName>
    </submittedName>
</protein>
<feature type="DNA-binding region" description="H-T-H motif" evidence="4">
    <location>
        <begin position="37"/>
        <end position="56"/>
    </location>
</feature>
<dbReference type="InterPro" id="IPR011075">
    <property type="entry name" value="TetR_C"/>
</dbReference>
<dbReference type="SUPFAM" id="SSF48498">
    <property type="entry name" value="Tetracyclin repressor-like, C-terminal domain"/>
    <property type="match status" value="1"/>
</dbReference>
<dbReference type="GO" id="GO:0000976">
    <property type="term" value="F:transcription cis-regulatory region binding"/>
    <property type="evidence" value="ECO:0007669"/>
    <property type="project" value="TreeGrafter"/>
</dbReference>
<gene>
    <name evidence="6" type="ORF">JS278_01963</name>
</gene>
<evidence type="ECO:0000256" key="1">
    <source>
        <dbReference type="ARBA" id="ARBA00023015"/>
    </source>
</evidence>
<dbReference type="KEGG" id="acij:JS278_01963"/>
<dbReference type="Proteomes" id="UP000251995">
    <property type="component" value="Chromosome"/>
</dbReference>
<evidence type="ECO:0000256" key="4">
    <source>
        <dbReference type="PROSITE-ProRule" id="PRU00335"/>
    </source>
</evidence>
<organism evidence="6 7">
    <name type="scientific">Acidipropionibacterium virtanenii</name>
    <dbReference type="NCBI Taxonomy" id="2057246"/>
    <lineage>
        <taxon>Bacteria</taxon>
        <taxon>Bacillati</taxon>
        <taxon>Actinomycetota</taxon>
        <taxon>Actinomycetes</taxon>
        <taxon>Propionibacteriales</taxon>
        <taxon>Propionibacteriaceae</taxon>
        <taxon>Acidipropionibacterium</taxon>
    </lineage>
</organism>
<evidence type="ECO:0000259" key="5">
    <source>
        <dbReference type="PROSITE" id="PS50977"/>
    </source>
</evidence>
<dbReference type="EMBL" id="CP025198">
    <property type="protein sequence ID" value="AXE39119.1"/>
    <property type="molecule type" value="Genomic_DNA"/>
</dbReference>
<dbReference type="RefSeq" id="WP_114045019.1">
    <property type="nucleotide sequence ID" value="NZ_CP025198.1"/>
</dbReference>
<keyword evidence="2 4" id="KW-0238">DNA-binding</keyword>
<dbReference type="InterPro" id="IPR001647">
    <property type="entry name" value="HTH_TetR"/>
</dbReference>
<dbReference type="AlphaFoldDB" id="A0A344UV21"/>
<dbReference type="OrthoDB" id="9796019at2"/>
<dbReference type="InterPro" id="IPR023772">
    <property type="entry name" value="DNA-bd_HTH_TetR-type_CS"/>
</dbReference>
<keyword evidence="7" id="KW-1185">Reference proteome</keyword>
<keyword evidence="3" id="KW-0804">Transcription</keyword>
<dbReference type="PANTHER" id="PTHR30055">
    <property type="entry name" value="HTH-TYPE TRANSCRIPTIONAL REGULATOR RUTR"/>
    <property type="match status" value="1"/>
</dbReference>
<proteinExistence type="predicted"/>
<evidence type="ECO:0000256" key="3">
    <source>
        <dbReference type="ARBA" id="ARBA00023163"/>
    </source>
</evidence>
<keyword evidence="1" id="KW-0805">Transcription regulation</keyword>
<name>A0A344UV21_9ACTN</name>
<dbReference type="InterPro" id="IPR036271">
    <property type="entry name" value="Tet_transcr_reg_TetR-rel_C_sf"/>
</dbReference>
<dbReference type="PROSITE" id="PS50977">
    <property type="entry name" value="HTH_TETR_2"/>
    <property type="match status" value="1"/>
</dbReference>
<dbReference type="Gene3D" id="1.10.10.60">
    <property type="entry name" value="Homeodomain-like"/>
    <property type="match status" value="1"/>
</dbReference>
<dbReference type="PROSITE" id="PS01081">
    <property type="entry name" value="HTH_TETR_1"/>
    <property type="match status" value="1"/>
</dbReference>
<dbReference type="PRINTS" id="PR00455">
    <property type="entry name" value="HTHTETR"/>
</dbReference>
<sequence length="194" mass="20800">MSEQEPTPGRPQDPAIDEAILRAAQDLLIERGVSRMTVDAVARAAGSGKAAVYRRWGSKNALVVAAVRALYDPPETPDTGSLRSDLIACARHYANDDHRALLILGSVLSQLGTDAELAKAAYEAVGSPPARMLEAVLRRWTTAGVIPHRAPTDLVAAVLPSIAFTNVVLRRETFDMATAEELVDQVMLPALLSH</sequence>
<evidence type="ECO:0000313" key="6">
    <source>
        <dbReference type="EMBL" id="AXE39119.1"/>
    </source>
</evidence>
<dbReference type="InterPro" id="IPR050109">
    <property type="entry name" value="HTH-type_TetR-like_transc_reg"/>
</dbReference>
<dbReference type="SUPFAM" id="SSF46689">
    <property type="entry name" value="Homeodomain-like"/>
    <property type="match status" value="1"/>
</dbReference>
<dbReference type="Gene3D" id="1.10.357.10">
    <property type="entry name" value="Tetracycline Repressor, domain 2"/>
    <property type="match status" value="1"/>
</dbReference>
<accession>A0A344UV21</accession>
<dbReference type="InterPro" id="IPR009057">
    <property type="entry name" value="Homeodomain-like_sf"/>
</dbReference>
<dbReference type="PANTHER" id="PTHR30055:SF148">
    <property type="entry name" value="TETR-FAMILY TRANSCRIPTIONAL REGULATOR"/>
    <property type="match status" value="1"/>
</dbReference>
<evidence type="ECO:0000256" key="2">
    <source>
        <dbReference type="ARBA" id="ARBA00023125"/>
    </source>
</evidence>
<reference evidence="6 7" key="1">
    <citation type="submission" date="2017-12" db="EMBL/GenBank/DDBJ databases">
        <title>The whole genome sequence of the Acidipropionibacterium virtanenii sp. nov. type strain JS278.</title>
        <authorList>
            <person name="Laine P."/>
            <person name="Deptula P."/>
            <person name="Varmanen P."/>
            <person name="Auvinen P."/>
        </authorList>
    </citation>
    <scope>NUCLEOTIDE SEQUENCE [LARGE SCALE GENOMIC DNA]</scope>
    <source>
        <strain evidence="6 7">JS278</strain>
    </source>
</reference>
<dbReference type="Pfam" id="PF16859">
    <property type="entry name" value="TetR_C_11"/>
    <property type="match status" value="1"/>
</dbReference>